<gene>
    <name evidence="2" type="ORF">THAPSDRAFT_262934</name>
</gene>
<dbReference type="Proteomes" id="UP000001449">
    <property type="component" value="Chromosome 6"/>
</dbReference>
<dbReference type="KEGG" id="tps:THAPSDRAFT_262934"/>
<reference evidence="2 3" key="2">
    <citation type="journal article" date="2008" name="Nature">
        <title>The Phaeodactylum genome reveals the evolutionary history of diatom genomes.</title>
        <authorList>
            <person name="Bowler C."/>
            <person name="Allen A.E."/>
            <person name="Badger J.H."/>
            <person name="Grimwood J."/>
            <person name="Jabbari K."/>
            <person name="Kuo A."/>
            <person name="Maheswari U."/>
            <person name="Martens C."/>
            <person name="Maumus F."/>
            <person name="Otillar R.P."/>
            <person name="Rayko E."/>
            <person name="Salamov A."/>
            <person name="Vandepoele K."/>
            <person name="Beszteri B."/>
            <person name="Gruber A."/>
            <person name="Heijde M."/>
            <person name="Katinka M."/>
            <person name="Mock T."/>
            <person name="Valentin K."/>
            <person name="Verret F."/>
            <person name="Berges J.A."/>
            <person name="Brownlee C."/>
            <person name="Cadoret J.P."/>
            <person name="Chiovitti A."/>
            <person name="Choi C.J."/>
            <person name="Coesel S."/>
            <person name="De Martino A."/>
            <person name="Detter J.C."/>
            <person name="Durkin C."/>
            <person name="Falciatore A."/>
            <person name="Fournet J."/>
            <person name="Haruta M."/>
            <person name="Huysman M.J."/>
            <person name="Jenkins B.D."/>
            <person name="Jiroutova K."/>
            <person name="Jorgensen R.E."/>
            <person name="Joubert Y."/>
            <person name="Kaplan A."/>
            <person name="Kroger N."/>
            <person name="Kroth P.G."/>
            <person name="La Roche J."/>
            <person name="Lindquist E."/>
            <person name="Lommer M."/>
            <person name="Martin-Jezequel V."/>
            <person name="Lopez P.J."/>
            <person name="Lucas S."/>
            <person name="Mangogna M."/>
            <person name="McGinnis K."/>
            <person name="Medlin L.K."/>
            <person name="Montsant A."/>
            <person name="Oudot-Le Secq M.P."/>
            <person name="Napoli C."/>
            <person name="Obornik M."/>
            <person name="Parker M.S."/>
            <person name="Petit J.L."/>
            <person name="Porcel B.M."/>
            <person name="Poulsen N."/>
            <person name="Robison M."/>
            <person name="Rychlewski L."/>
            <person name="Rynearson T.A."/>
            <person name="Schmutz J."/>
            <person name="Shapiro H."/>
            <person name="Siaut M."/>
            <person name="Stanley M."/>
            <person name="Sussman M.R."/>
            <person name="Taylor A.R."/>
            <person name="Vardi A."/>
            <person name="von Dassow P."/>
            <person name="Vyverman W."/>
            <person name="Willis A."/>
            <person name="Wyrwicz L.S."/>
            <person name="Rokhsar D.S."/>
            <person name="Weissenbach J."/>
            <person name="Armbrust E.V."/>
            <person name="Green B.R."/>
            <person name="Van de Peer Y."/>
            <person name="Grigoriev I.V."/>
        </authorList>
    </citation>
    <scope>NUCLEOTIDE SEQUENCE [LARGE SCALE GENOMIC DNA]</scope>
    <source>
        <strain evidence="2 3">CCMP1335</strain>
    </source>
</reference>
<dbReference type="HOGENOM" id="CLU_2929989_0_0_1"/>
<proteinExistence type="predicted"/>
<dbReference type="InterPro" id="IPR045478">
    <property type="entry name" value="Exportin-5_C"/>
</dbReference>
<feature type="non-terminal residue" evidence="2">
    <location>
        <position position="1"/>
    </location>
</feature>
<accession>B8C664</accession>
<keyword evidence="3" id="KW-1185">Reference proteome</keyword>
<reference evidence="2 3" key="1">
    <citation type="journal article" date="2004" name="Science">
        <title>The genome of the diatom Thalassiosira pseudonana: ecology, evolution, and metabolism.</title>
        <authorList>
            <person name="Armbrust E.V."/>
            <person name="Berges J.A."/>
            <person name="Bowler C."/>
            <person name="Green B.R."/>
            <person name="Martinez D."/>
            <person name="Putnam N.H."/>
            <person name="Zhou S."/>
            <person name="Allen A.E."/>
            <person name="Apt K.E."/>
            <person name="Bechner M."/>
            <person name="Brzezinski M.A."/>
            <person name="Chaal B.K."/>
            <person name="Chiovitti A."/>
            <person name="Davis A.K."/>
            <person name="Demarest M.S."/>
            <person name="Detter J.C."/>
            <person name="Glavina T."/>
            <person name="Goodstein D."/>
            <person name="Hadi M.Z."/>
            <person name="Hellsten U."/>
            <person name="Hildebrand M."/>
            <person name="Jenkins B.D."/>
            <person name="Jurka J."/>
            <person name="Kapitonov V.V."/>
            <person name="Kroger N."/>
            <person name="Lau W.W."/>
            <person name="Lane T.W."/>
            <person name="Larimer F.W."/>
            <person name="Lippmeier J.C."/>
            <person name="Lucas S."/>
            <person name="Medina M."/>
            <person name="Montsant A."/>
            <person name="Obornik M."/>
            <person name="Parker M.S."/>
            <person name="Palenik B."/>
            <person name="Pazour G.J."/>
            <person name="Richardson P.M."/>
            <person name="Rynearson T.A."/>
            <person name="Saito M.A."/>
            <person name="Schwartz D.C."/>
            <person name="Thamatrakoln K."/>
            <person name="Valentin K."/>
            <person name="Vardi A."/>
            <person name="Wilkerson F.P."/>
            <person name="Rokhsar D.S."/>
        </authorList>
    </citation>
    <scope>NUCLEOTIDE SEQUENCE [LARGE SCALE GENOMIC DNA]</scope>
    <source>
        <strain evidence="2 3">CCMP1335</strain>
    </source>
</reference>
<feature type="domain" description="Exportin-5 C-terminal" evidence="1">
    <location>
        <begin position="2"/>
        <end position="59"/>
    </location>
</feature>
<dbReference type="STRING" id="35128.B8C664"/>
<dbReference type="GeneID" id="7453265"/>
<sequence>QEHLRSMEHRHLTQYIKQFIELMMLSCPVTLYQSHLTAILGPLFEHMQYRLQYSWDPILGSG</sequence>
<dbReference type="RefSeq" id="XP_002291134.1">
    <property type="nucleotide sequence ID" value="XM_002291098.1"/>
</dbReference>
<dbReference type="EMBL" id="CM000643">
    <property type="protein sequence ID" value="EED91241.1"/>
    <property type="molecule type" value="Genomic_DNA"/>
</dbReference>
<organism evidence="2 3">
    <name type="scientific">Thalassiosira pseudonana</name>
    <name type="common">Marine diatom</name>
    <name type="synonym">Cyclotella nana</name>
    <dbReference type="NCBI Taxonomy" id="35128"/>
    <lineage>
        <taxon>Eukaryota</taxon>
        <taxon>Sar</taxon>
        <taxon>Stramenopiles</taxon>
        <taxon>Ochrophyta</taxon>
        <taxon>Bacillariophyta</taxon>
        <taxon>Coscinodiscophyceae</taxon>
        <taxon>Thalassiosirophycidae</taxon>
        <taxon>Thalassiosirales</taxon>
        <taxon>Thalassiosiraceae</taxon>
        <taxon>Thalassiosira</taxon>
    </lineage>
</organism>
<feature type="non-terminal residue" evidence="2">
    <location>
        <position position="62"/>
    </location>
</feature>
<evidence type="ECO:0000313" key="3">
    <source>
        <dbReference type="Proteomes" id="UP000001449"/>
    </source>
</evidence>
<evidence type="ECO:0000313" key="2">
    <source>
        <dbReference type="EMBL" id="EED91241.1"/>
    </source>
</evidence>
<dbReference type="Gene3D" id="1.25.10.10">
    <property type="entry name" value="Leucine-rich Repeat Variant"/>
    <property type="match status" value="1"/>
</dbReference>
<evidence type="ECO:0000259" key="1">
    <source>
        <dbReference type="Pfam" id="PF19273"/>
    </source>
</evidence>
<dbReference type="PaxDb" id="35128-Thaps262934"/>
<dbReference type="Pfam" id="PF19273">
    <property type="entry name" value="Exportin-5"/>
    <property type="match status" value="1"/>
</dbReference>
<dbReference type="InParanoid" id="B8C664"/>
<dbReference type="eggNOG" id="ENOG502SE1I">
    <property type="taxonomic scope" value="Eukaryota"/>
</dbReference>
<protein>
    <recommendedName>
        <fullName evidence="1">Exportin-5 C-terminal domain-containing protein</fullName>
    </recommendedName>
</protein>
<dbReference type="AlphaFoldDB" id="B8C664"/>
<name>B8C664_THAPS</name>
<dbReference type="InterPro" id="IPR011989">
    <property type="entry name" value="ARM-like"/>
</dbReference>